<accession>A0A8H7ULN8</accession>
<feature type="region of interest" description="Disordered" evidence="8">
    <location>
        <begin position="1"/>
        <end position="104"/>
    </location>
</feature>
<evidence type="ECO:0000259" key="9">
    <source>
        <dbReference type="Pfam" id="PF09329"/>
    </source>
</evidence>
<dbReference type="Pfam" id="PF22379">
    <property type="entry name" value="OB_MCM10"/>
    <property type="match status" value="1"/>
</dbReference>
<keyword evidence="6" id="KW-0862">Zinc</keyword>
<evidence type="ECO:0000313" key="12">
    <source>
        <dbReference type="Proteomes" id="UP000612746"/>
    </source>
</evidence>
<dbReference type="GO" id="GO:0003688">
    <property type="term" value="F:DNA replication origin binding"/>
    <property type="evidence" value="ECO:0007669"/>
    <property type="project" value="TreeGrafter"/>
</dbReference>
<dbReference type="InterPro" id="IPR012340">
    <property type="entry name" value="NA-bd_OB-fold"/>
</dbReference>
<evidence type="ECO:0000256" key="3">
    <source>
        <dbReference type="ARBA" id="ARBA00022705"/>
    </source>
</evidence>
<feature type="compositionally biased region" description="Polar residues" evidence="8">
    <location>
        <begin position="478"/>
        <end position="487"/>
    </location>
</feature>
<feature type="domain" description="MCM10 OB-fold" evidence="10">
    <location>
        <begin position="112"/>
        <end position="253"/>
    </location>
</feature>
<dbReference type="Gene3D" id="2.40.50.140">
    <property type="entry name" value="Nucleic acid-binding proteins"/>
    <property type="match status" value="1"/>
</dbReference>
<evidence type="ECO:0008006" key="13">
    <source>
        <dbReference type="Google" id="ProtNLM"/>
    </source>
</evidence>
<comment type="subcellular location">
    <subcellularLocation>
        <location evidence="1">Nucleus</location>
    </subcellularLocation>
</comment>
<dbReference type="OrthoDB" id="273123at2759"/>
<keyword evidence="3" id="KW-0235">DNA replication</keyword>
<dbReference type="EMBL" id="JAEPRA010000006">
    <property type="protein sequence ID" value="KAG2184343.1"/>
    <property type="molecule type" value="Genomic_DNA"/>
</dbReference>
<sequence>MANHTQKDSGIQQQSTSANDKESIHMIQSSQKLSTRLHSNNKANDAQVYSKFKDLHSKLGSLKRKGDTSNSLTQEPSGSNKVDSSNKTSSNPSTSNPTTSETASAVIIEPMSKFRISERILKAQEVKKRLMAQTFVPIQSVEQHVAKLQQSTAAYFPTLLEQPTEIKKFDPNQLKNWATVGVLAADPLERTSAKNTKYSLLKITNLIDVQFNVLLFGKTHDAWAKRLRRGMIVGIQQPKILRPTEVSSTDTITGVHVDQVNNIFIIGWSKDCGECEAYLRNGSQCSTIIDRRNGIYCEDHIRNAFKRSKNSRMELVSGNITMAICSATEAQDVQGRHVYKVKDEIPAQARRAYQHSRSANDNAAYVLDGRGVVTNGKSVNDLLSANNSKENKKELADFLSSRNDIGAQMLRMATGLGKEPATITDTDKQVSSAFSADAIRKIGFNPDASAGLMSGNEKDEKRQAINRLLQREKDTPRIPTSQPALESQSKDKYVYL</sequence>
<dbReference type="GO" id="GO:0043596">
    <property type="term" value="C:nuclear replication fork"/>
    <property type="evidence" value="ECO:0007669"/>
    <property type="project" value="TreeGrafter"/>
</dbReference>
<keyword evidence="4" id="KW-0479">Metal-binding</keyword>
<gene>
    <name evidence="11" type="ORF">INT44_009358</name>
</gene>
<comment type="similarity">
    <text evidence="2">Belongs to the MCM10 family.</text>
</comment>
<dbReference type="GO" id="GO:0006270">
    <property type="term" value="P:DNA replication initiation"/>
    <property type="evidence" value="ECO:0007669"/>
    <property type="project" value="InterPro"/>
</dbReference>
<dbReference type="Pfam" id="PF09329">
    <property type="entry name" value="zf-primase"/>
    <property type="match status" value="1"/>
</dbReference>
<evidence type="ECO:0000256" key="2">
    <source>
        <dbReference type="ARBA" id="ARBA00009679"/>
    </source>
</evidence>
<evidence type="ECO:0000256" key="1">
    <source>
        <dbReference type="ARBA" id="ARBA00004123"/>
    </source>
</evidence>
<feature type="domain" description="Zinc finger Mcm10/DnaG-type" evidence="9">
    <location>
        <begin position="267"/>
        <end position="312"/>
    </location>
</feature>
<dbReference type="AlphaFoldDB" id="A0A8H7ULN8"/>
<dbReference type="InterPro" id="IPR055065">
    <property type="entry name" value="OB_MCM10"/>
</dbReference>
<feature type="region of interest" description="Disordered" evidence="8">
    <location>
        <begin position="469"/>
        <end position="496"/>
    </location>
</feature>
<keyword evidence="12" id="KW-1185">Reference proteome</keyword>
<dbReference type="PANTHER" id="PTHR13454">
    <property type="entry name" value="PROTEIN MCM10 HOMOLOG"/>
    <property type="match status" value="1"/>
</dbReference>
<evidence type="ECO:0000313" key="11">
    <source>
        <dbReference type="EMBL" id="KAG2184343.1"/>
    </source>
</evidence>
<evidence type="ECO:0000256" key="8">
    <source>
        <dbReference type="SAM" id="MobiDB-lite"/>
    </source>
</evidence>
<dbReference type="InterPro" id="IPR015408">
    <property type="entry name" value="Znf_Mcm10/DnaG"/>
</dbReference>
<feature type="compositionally biased region" description="Low complexity" evidence="8">
    <location>
        <begin position="85"/>
        <end position="104"/>
    </location>
</feature>
<feature type="compositionally biased region" description="Polar residues" evidence="8">
    <location>
        <begin position="68"/>
        <end position="83"/>
    </location>
</feature>
<feature type="compositionally biased region" description="Polar residues" evidence="8">
    <location>
        <begin position="8"/>
        <end position="18"/>
    </location>
</feature>
<dbReference type="InterPro" id="IPR040184">
    <property type="entry name" value="Mcm10"/>
</dbReference>
<dbReference type="PANTHER" id="PTHR13454:SF11">
    <property type="entry name" value="PROTEIN MCM10 HOMOLOG"/>
    <property type="match status" value="1"/>
</dbReference>
<evidence type="ECO:0000259" key="10">
    <source>
        <dbReference type="Pfam" id="PF22379"/>
    </source>
</evidence>
<evidence type="ECO:0000256" key="6">
    <source>
        <dbReference type="ARBA" id="ARBA00022833"/>
    </source>
</evidence>
<name>A0A8H7ULN8_9FUNG</name>
<dbReference type="Proteomes" id="UP000612746">
    <property type="component" value="Unassembled WGS sequence"/>
</dbReference>
<comment type="caution">
    <text evidence="11">The sequence shown here is derived from an EMBL/GenBank/DDBJ whole genome shotgun (WGS) entry which is preliminary data.</text>
</comment>
<feature type="compositionally biased region" description="Polar residues" evidence="8">
    <location>
        <begin position="26"/>
        <end position="44"/>
    </location>
</feature>
<proteinExistence type="inferred from homology"/>
<evidence type="ECO:0000256" key="5">
    <source>
        <dbReference type="ARBA" id="ARBA00022771"/>
    </source>
</evidence>
<reference evidence="11" key="1">
    <citation type="submission" date="2020-12" db="EMBL/GenBank/DDBJ databases">
        <title>Metabolic potential, ecology and presence of endohyphal bacteria is reflected in genomic diversity of Mucoromycotina.</title>
        <authorList>
            <person name="Muszewska A."/>
            <person name="Okrasinska A."/>
            <person name="Steczkiewicz K."/>
            <person name="Drgas O."/>
            <person name="Orlowska M."/>
            <person name="Perlinska-Lenart U."/>
            <person name="Aleksandrzak-Piekarczyk T."/>
            <person name="Szatraj K."/>
            <person name="Zielenkiewicz U."/>
            <person name="Pilsyk S."/>
            <person name="Malc E."/>
            <person name="Mieczkowski P."/>
            <person name="Kruszewska J.S."/>
            <person name="Biernat P."/>
            <person name="Pawlowska J."/>
        </authorList>
    </citation>
    <scope>NUCLEOTIDE SEQUENCE</scope>
    <source>
        <strain evidence="11">WA0000051536</strain>
    </source>
</reference>
<dbReference type="GO" id="GO:0003697">
    <property type="term" value="F:single-stranded DNA binding"/>
    <property type="evidence" value="ECO:0007669"/>
    <property type="project" value="InterPro"/>
</dbReference>
<evidence type="ECO:0000256" key="7">
    <source>
        <dbReference type="ARBA" id="ARBA00023242"/>
    </source>
</evidence>
<dbReference type="GO" id="GO:0008270">
    <property type="term" value="F:zinc ion binding"/>
    <property type="evidence" value="ECO:0007669"/>
    <property type="project" value="UniProtKB-KW"/>
</dbReference>
<organism evidence="11 12">
    <name type="scientific">Umbelopsis vinacea</name>
    <dbReference type="NCBI Taxonomy" id="44442"/>
    <lineage>
        <taxon>Eukaryota</taxon>
        <taxon>Fungi</taxon>
        <taxon>Fungi incertae sedis</taxon>
        <taxon>Mucoromycota</taxon>
        <taxon>Mucoromycotina</taxon>
        <taxon>Umbelopsidomycetes</taxon>
        <taxon>Umbelopsidales</taxon>
        <taxon>Umbelopsidaceae</taxon>
        <taxon>Umbelopsis</taxon>
    </lineage>
</organism>
<evidence type="ECO:0000256" key="4">
    <source>
        <dbReference type="ARBA" id="ARBA00022723"/>
    </source>
</evidence>
<keyword evidence="7" id="KW-0539">Nucleus</keyword>
<protein>
    <recommendedName>
        <fullName evidence="13">Zinc finger Mcm10/DnaG-type domain-containing protein</fullName>
    </recommendedName>
</protein>
<keyword evidence="5" id="KW-0863">Zinc-finger</keyword>